<protein>
    <submittedName>
        <fullName evidence="9">Serine phosphatase</fullName>
    </submittedName>
</protein>
<keyword evidence="3 7" id="KW-0812">Transmembrane</keyword>
<dbReference type="Gene3D" id="6.10.340.10">
    <property type="match status" value="1"/>
</dbReference>
<sequence length="734" mass="82063">MKKIKILLELIFQRKMNIYRRILRTALWGSCVTFVVMGGIFLASIFVLQSELQEQNRALSEKVGDYMEAAVQEEVKDGLTETTVLRARLVQRLLLGCSYSVELLANKMGDILQHRETYIPKTLPVANDEEVADYVPYVYYSPELVKQGISPKLQQEIAAVSAIENEFKHVSHRYYGSILAASKHGYLIRMDMLDGDKMGGLLCHEPLRSSYNYLSREWYQETVKAGKLIFTEPYMASYGKKCISICAPYHDAEGIAGVVVADVDTDYICRRMQSDEVDDSEFSFVMDKEGVVIISPKQEGAFAADGMNKNLRQAENSALAATAERMIAGEKGIALVEADGIEYYLAYAPLPGSEWSLGTVIDTAGITVKGDQAEAAVVADFKQYSMVLRDYFLFIVVGVVILFVMLLYLILKRNVQMARGFAVPINFLTDGVREIAAGNLQRKLYLKTGDELETLAESFNQMTEELTASMERLAKTTAQKERIETELSVGTRIQTGLLPAGQNPFPKRKDFDLAAMMKPAREVGGDFYDFYFLDEHHLAITVADVSDKGVPAALFMVIAKTMLKENLLFAGSPERLGDVFVKTNNSLIRSNKENMFVTVFCGVLDTLSGEFIYVNAGHNPPLIRQSGRYRYLEKAQHPVMGALEDLPYCTERLHLQEGDAIFLYTDGVTEARNEGRKFFGEQRLLRTLSAAGGRAEQGIESVYQAVREYAGEAAPSDDITMLELVYYGSSERMD</sequence>
<feature type="domain" description="HAMP" evidence="8">
    <location>
        <begin position="419"/>
        <end position="471"/>
    </location>
</feature>
<dbReference type="SUPFAM" id="SSF103190">
    <property type="entry name" value="Sensory domain-like"/>
    <property type="match status" value="1"/>
</dbReference>
<evidence type="ECO:0000256" key="5">
    <source>
        <dbReference type="ARBA" id="ARBA00022989"/>
    </source>
</evidence>
<dbReference type="PROSITE" id="PS50885">
    <property type="entry name" value="HAMP"/>
    <property type="match status" value="1"/>
</dbReference>
<dbReference type="EMBL" id="FNQG01000002">
    <property type="protein sequence ID" value="SDZ78813.1"/>
    <property type="molecule type" value="Genomic_DNA"/>
</dbReference>
<dbReference type="InterPro" id="IPR001932">
    <property type="entry name" value="PPM-type_phosphatase-like_dom"/>
</dbReference>
<evidence type="ECO:0000256" key="4">
    <source>
        <dbReference type="ARBA" id="ARBA00022801"/>
    </source>
</evidence>
<dbReference type="GO" id="GO:0016791">
    <property type="term" value="F:phosphatase activity"/>
    <property type="evidence" value="ECO:0007669"/>
    <property type="project" value="TreeGrafter"/>
</dbReference>
<dbReference type="InterPro" id="IPR036457">
    <property type="entry name" value="PPM-type-like_dom_sf"/>
</dbReference>
<dbReference type="OrthoDB" id="9760371at2"/>
<evidence type="ECO:0000256" key="6">
    <source>
        <dbReference type="ARBA" id="ARBA00023136"/>
    </source>
</evidence>
<dbReference type="Pfam" id="PF00672">
    <property type="entry name" value="HAMP"/>
    <property type="match status" value="1"/>
</dbReference>
<feature type="transmembrane region" description="Helical" evidence="7">
    <location>
        <begin position="21"/>
        <end position="48"/>
    </location>
</feature>
<keyword evidence="2" id="KW-1003">Cell membrane</keyword>
<dbReference type="InterPro" id="IPR052016">
    <property type="entry name" value="Bact_Sigma-Reg"/>
</dbReference>
<dbReference type="InterPro" id="IPR033479">
    <property type="entry name" value="dCache_1"/>
</dbReference>
<dbReference type="GO" id="GO:0005886">
    <property type="term" value="C:plasma membrane"/>
    <property type="evidence" value="ECO:0007669"/>
    <property type="project" value="UniProtKB-SubCell"/>
</dbReference>
<evidence type="ECO:0000313" key="9">
    <source>
        <dbReference type="EMBL" id="SDZ78813.1"/>
    </source>
</evidence>
<dbReference type="Gene3D" id="3.60.40.10">
    <property type="entry name" value="PPM-type phosphatase domain"/>
    <property type="match status" value="1"/>
</dbReference>
<dbReference type="Pfam" id="PF02743">
    <property type="entry name" value="dCache_1"/>
    <property type="match status" value="1"/>
</dbReference>
<evidence type="ECO:0000259" key="8">
    <source>
        <dbReference type="PROSITE" id="PS50885"/>
    </source>
</evidence>
<accession>A0A1H3VVF4</accession>
<evidence type="ECO:0000313" key="10">
    <source>
        <dbReference type="Proteomes" id="UP000183469"/>
    </source>
</evidence>
<evidence type="ECO:0000256" key="3">
    <source>
        <dbReference type="ARBA" id="ARBA00022692"/>
    </source>
</evidence>
<dbReference type="PANTHER" id="PTHR43156">
    <property type="entry name" value="STAGE II SPORULATION PROTEIN E-RELATED"/>
    <property type="match status" value="1"/>
</dbReference>
<dbReference type="InterPro" id="IPR029151">
    <property type="entry name" value="Sensor-like_sf"/>
</dbReference>
<dbReference type="CDD" id="cd12913">
    <property type="entry name" value="PDC1_MCP_like"/>
    <property type="match status" value="1"/>
</dbReference>
<dbReference type="GO" id="GO:0007165">
    <property type="term" value="P:signal transduction"/>
    <property type="evidence" value="ECO:0007669"/>
    <property type="project" value="InterPro"/>
</dbReference>
<comment type="subcellular location">
    <subcellularLocation>
        <location evidence="1">Cell membrane</location>
        <topology evidence="1">Multi-pass membrane protein</topology>
    </subcellularLocation>
</comment>
<organism evidence="9 10">
    <name type="scientific">Selenomonas ruminantium</name>
    <dbReference type="NCBI Taxonomy" id="971"/>
    <lineage>
        <taxon>Bacteria</taxon>
        <taxon>Bacillati</taxon>
        <taxon>Bacillota</taxon>
        <taxon>Negativicutes</taxon>
        <taxon>Selenomonadales</taxon>
        <taxon>Selenomonadaceae</taxon>
        <taxon>Selenomonas</taxon>
    </lineage>
</organism>
<feature type="transmembrane region" description="Helical" evidence="7">
    <location>
        <begin position="391"/>
        <end position="411"/>
    </location>
</feature>
<dbReference type="RefSeq" id="WP_074670788.1">
    <property type="nucleotide sequence ID" value="NZ_FNQG01000002.1"/>
</dbReference>
<name>A0A1H3VVF4_SELRU</name>
<dbReference type="CDD" id="cd12912">
    <property type="entry name" value="PDC2_MCP_like"/>
    <property type="match status" value="1"/>
</dbReference>
<dbReference type="Proteomes" id="UP000183469">
    <property type="component" value="Unassembled WGS sequence"/>
</dbReference>
<dbReference type="CDD" id="cd06225">
    <property type="entry name" value="HAMP"/>
    <property type="match status" value="1"/>
</dbReference>
<reference evidence="9 10" key="1">
    <citation type="submission" date="2016-10" db="EMBL/GenBank/DDBJ databases">
        <authorList>
            <person name="de Groot N.N."/>
        </authorList>
    </citation>
    <scope>NUCLEOTIDE SEQUENCE [LARGE SCALE GENOMIC DNA]</scope>
    <source>
        <strain evidence="9 10">DSM 2872</strain>
    </source>
</reference>
<dbReference type="SMART" id="SM00304">
    <property type="entry name" value="HAMP"/>
    <property type="match status" value="1"/>
</dbReference>
<keyword evidence="6 7" id="KW-0472">Membrane</keyword>
<dbReference type="SMART" id="SM00331">
    <property type="entry name" value="PP2C_SIG"/>
    <property type="match status" value="1"/>
</dbReference>
<evidence type="ECO:0000256" key="7">
    <source>
        <dbReference type="SAM" id="Phobius"/>
    </source>
</evidence>
<proteinExistence type="predicted"/>
<keyword evidence="4" id="KW-0378">Hydrolase</keyword>
<dbReference type="InterPro" id="IPR003660">
    <property type="entry name" value="HAMP_dom"/>
</dbReference>
<dbReference type="Gene3D" id="3.30.450.20">
    <property type="entry name" value="PAS domain"/>
    <property type="match status" value="2"/>
</dbReference>
<gene>
    <name evidence="9" type="ORF">SAMN05660648_00620</name>
</gene>
<dbReference type="SUPFAM" id="SSF81606">
    <property type="entry name" value="PP2C-like"/>
    <property type="match status" value="1"/>
</dbReference>
<dbReference type="SUPFAM" id="SSF158472">
    <property type="entry name" value="HAMP domain-like"/>
    <property type="match status" value="1"/>
</dbReference>
<dbReference type="PANTHER" id="PTHR43156:SF2">
    <property type="entry name" value="STAGE II SPORULATION PROTEIN E"/>
    <property type="match status" value="1"/>
</dbReference>
<keyword evidence="5 7" id="KW-1133">Transmembrane helix</keyword>
<evidence type="ECO:0000256" key="2">
    <source>
        <dbReference type="ARBA" id="ARBA00022475"/>
    </source>
</evidence>
<evidence type="ECO:0000256" key="1">
    <source>
        <dbReference type="ARBA" id="ARBA00004651"/>
    </source>
</evidence>
<dbReference type="AlphaFoldDB" id="A0A1H3VVF4"/>
<dbReference type="Pfam" id="PF07228">
    <property type="entry name" value="SpoIIE"/>
    <property type="match status" value="1"/>
</dbReference>